<feature type="transmembrane region" description="Helical" evidence="5">
    <location>
        <begin position="6"/>
        <end position="30"/>
    </location>
</feature>
<feature type="transmembrane region" description="Helical" evidence="5">
    <location>
        <begin position="37"/>
        <end position="58"/>
    </location>
</feature>
<feature type="domain" description="DUF202" evidence="6">
    <location>
        <begin position="1"/>
        <end position="59"/>
    </location>
</feature>
<sequence length="118" mass="12298">MAAERTFLAWIRTSFTLLATGAAVSSLPLLPARELRGVVGLVCVSAAAPVAVTAHAQWRGWCATAARYGLPRPHRTALLLTSIVLLVTATLAGAVGVRLATTHRSGVCRRPAVCGARV</sequence>
<reference evidence="7" key="1">
    <citation type="submission" date="2022-06" db="EMBL/GenBank/DDBJ databases">
        <title>Draft genome sequence of Streptomyces sp. RB6PN25 isolated from peat swamp forest in Thailand.</title>
        <authorList>
            <person name="Duangmal K."/>
            <person name="Klaysubun C."/>
        </authorList>
    </citation>
    <scope>NUCLEOTIDE SEQUENCE</scope>
    <source>
        <strain evidence="7">RB6PN25</strain>
    </source>
</reference>
<dbReference type="EMBL" id="JANFNG010000023">
    <property type="protein sequence ID" value="MCQ4083593.1"/>
    <property type="molecule type" value="Genomic_DNA"/>
</dbReference>
<evidence type="ECO:0000256" key="2">
    <source>
        <dbReference type="ARBA" id="ARBA00022692"/>
    </source>
</evidence>
<evidence type="ECO:0000259" key="6">
    <source>
        <dbReference type="Pfam" id="PF02656"/>
    </source>
</evidence>
<keyword evidence="4 5" id="KW-0472">Membrane</keyword>
<dbReference type="Pfam" id="PF02656">
    <property type="entry name" value="DUF202"/>
    <property type="match status" value="1"/>
</dbReference>
<evidence type="ECO:0000313" key="7">
    <source>
        <dbReference type="EMBL" id="MCQ4083593.1"/>
    </source>
</evidence>
<dbReference type="InterPro" id="IPR003807">
    <property type="entry name" value="DUF202"/>
</dbReference>
<keyword evidence="8" id="KW-1185">Reference proteome</keyword>
<comment type="subcellular location">
    <subcellularLocation>
        <location evidence="1">Endomembrane system</location>
        <topology evidence="1">Multi-pass membrane protein</topology>
    </subcellularLocation>
</comment>
<keyword evidence="3 5" id="KW-1133">Transmembrane helix</keyword>
<gene>
    <name evidence="7" type="ORF">NGB36_24085</name>
</gene>
<name>A0ABT1Q0X5_9ACTN</name>
<dbReference type="RefSeq" id="WP_255922561.1">
    <property type="nucleotide sequence ID" value="NZ_JANFNG010000023.1"/>
</dbReference>
<comment type="caution">
    <text evidence="7">The sequence shown here is derived from an EMBL/GenBank/DDBJ whole genome shotgun (WGS) entry which is preliminary data.</text>
</comment>
<keyword evidence="2 5" id="KW-0812">Transmembrane</keyword>
<accession>A0ABT1Q0X5</accession>
<evidence type="ECO:0000256" key="4">
    <source>
        <dbReference type="ARBA" id="ARBA00023136"/>
    </source>
</evidence>
<organism evidence="7 8">
    <name type="scientific">Streptomyces humicola</name>
    <dbReference type="NCBI Taxonomy" id="2953240"/>
    <lineage>
        <taxon>Bacteria</taxon>
        <taxon>Bacillati</taxon>
        <taxon>Actinomycetota</taxon>
        <taxon>Actinomycetes</taxon>
        <taxon>Kitasatosporales</taxon>
        <taxon>Streptomycetaceae</taxon>
        <taxon>Streptomyces</taxon>
    </lineage>
</organism>
<feature type="transmembrane region" description="Helical" evidence="5">
    <location>
        <begin position="78"/>
        <end position="100"/>
    </location>
</feature>
<proteinExistence type="predicted"/>
<evidence type="ECO:0000313" key="8">
    <source>
        <dbReference type="Proteomes" id="UP001057702"/>
    </source>
</evidence>
<evidence type="ECO:0000256" key="1">
    <source>
        <dbReference type="ARBA" id="ARBA00004127"/>
    </source>
</evidence>
<evidence type="ECO:0000256" key="3">
    <source>
        <dbReference type="ARBA" id="ARBA00022989"/>
    </source>
</evidence>
<protein>
    <submittedName>
        <fullName evidence="7">DUF202 domain-containing protein</fullName>
    </submittedName>
</protein>
<dbReference type="Proteomes" id="UP001057702">
    <property type="component" value="Unassembled WGS sequence"/>
</dbReference>
<evidence type="ECO:0000256" key="5">
    <source>
        <dbReference type="SAM" id="Phobius"/>
    </source>
</evidence>